<dbReference type="RefSeq" id="WP_378136841.1">
    <property type="nucleotide sequence ID" value="NZ_JBHSMI010000029.1"/>
</dbReference>
<keyword evidence="3" id="KW-1185">Reference proteome</keyword>
<dbReference type="PANTHER" id="PTHR45947">
    <property type="entry name" value="SULFOQUINOVOSYL TRANSFERASE SQD2"/>
    <property type="match status" value="1"/>
</dbReference>
<dbReference type="CDD" id="cd03801">
    <property type="entry name" value="GT4_PimA-like"/>
    <property type="match status" value="1"/>
</dbReference>
<sequence length="385" mass="43254">MLKAAFVTPGAYPVPSSMGGSVERVVEKVVPILSHAVDTRIYGRVAKRLPAIDRLSGVVRIERLPAADKRRYIRLVRDRLVKFNPDVIQIENRPQWVPYLKKTFPNARVWLNLHSTTFVNPPYMNVSSRARYLGAADTIQVNSEFLKSYIGNIVPGSAGKIKVNPLGVDVARFTGKSSPEGMRISAEWRRKKGWGRRPIVLYVGRLVPQKGIHYLLDAVPALVAQVPDVLVVIVGSARYGSHRPTPYSRRLRRQAARWSKHVHFQPYVPHDQIPHWFVMADVAVVPSVGQEAFGLVNLEAMAAELPVVATKAGGMKEIVVDRMTGYLVANEKTKLAAELAAHVGFLLGNEALRKDMGRNGRERVLAEFQWKHTAERWLKFQNERK</sequence>
<dbReference type="InterPro" id="IPR050194">
    <property type="entry name" value="Glycosyltransferase_grp1"/>
</dbReference>
<feature type="domain" description="Glycosyl transferase family 1" evidence="1">
    <location>
        <begin position="186"/>
        <end position="363"/>
    </location>
</feature>
<dbReference type="Pfam" id="PF00534">
    <property type="entry name" value="Glycos_transf_1"/>
    <property type="match status" value="1"/>
</dbReference>
<accession>A0ABW0HZ08</accession>
<dbReference type="EC" id="2.4.-.-" evidence="2"/>
<name>A0ABW0HZ08_9BACL</name>
<comment type="caution">
    <text evidence="2">The sequence shown here is derived from an EMBL/GenBank/DDBJ whole genome shotgun (WGS) entry which is preliminary data.</text>
</comment>
<organism evidence="2 3">
    <name type="scientific">Cohnella soli</name>
    <dbReference type="NCBI Taxonomy" id="425005"/>
    <lineage>
        <taxon>Bacteria</taxon>
        <taxon>Bacillati</taxon>
        <taxon>Bacillota</taxon>
        <taxon>Bacilli</taxon>
        <taxon>Bacillales</taxon>
        <taxon>Paenibacillaceae</taxon>
        <taxon>Cohnella</taxon>
    </lineage>
</organism>
<dbReference type="InterPro" id="IPR001296">
    <property type="entry name" value="Glyco_trans_1"/>
</dbReference>
<evidence type="ECO:0000313" key="3">
    <source>
        <dbReference type="Proteomes" id="UP001596113"/>
    </source>
</evidence>
<evidence type="ECO:0000313" key="2">
    <source>
        <dbReference type="EMBL" id="MFC5405530.1"/>
    </source>
</evidence>
<dbReference type="Gene3D" id="3.40.50.2000">
    <property type="entry name" value="Glycogen Phosphorylase B"/>
    <property type="match status" value="2"/>
</dbReference>
<dbReference type="PANTHER" id="PTHR45947:SF3">
    <property type="entry name" value="SULFOQUINOVOSYL TRANSFERASE SQD2"/>
    <property type="match status" value="1"/>
</dbReference>
<keyword evidence="2" id="KW-0808">Transferase</keyword>
<dbReference type="GO" id="GO:0016757">
    <property type="term" value="F:glycosyltransferase activity"/>
    <property type="evidence" value="ECO:0007669"/>
    <property type="project" value="UniProtKB-KW"/>
</dbReference>
<evidence type="ECO:0000259" key="1">
    <source>
        <dbReference type="Pfam" id="PF00534"/>
    </source>
</evidence>
<protein>
    <submittedName>
        <fullName evidence="2">Glycosyltransferase family 4 protein</fullName>
        <ecNumber evidence="2">2.4.-.-</ecNumber>
    </submittedName>
</protein>
<dbReference type="SUPFAM" id="SSF53756">
    <property type="entry name" value="UDP-Glycosyltransferase/glycogen phosphorylase"/>
    <property type="match status" value="1"/>
</dbReference>
<reference evidence="3" key="1">
    <citation type="journal article" date="2019" name="Int. J. Syst. Evol. Microbiol.">
        <title>The Global Catalogue of Microorganisms (GCM) 10K type strain sequencing project: providing services to taxonomists for standard genome sequencing and annotation.</title>
        <authorList>
            <consortium name="The Broad Institute Genomics Platform"/>
            <consortium name="The Broad Institute Genome Sequencing Center for Infectious Disease"/>
            <person name="Wu L."/>
            <person name="Ma J."/>
        </authorList>
    </citation>
    <scope>NUCLEOTIDE SEQUENCE [LARGE SCALE GENOMIC DNA]</scope>
    <source>
        <strain evidence="3">CGMCC 1.18575</strain>
    </source>
</reference>
<gene>
    <name evidence="2" type="ORF">ACFPOF_22535</name>
</gene>
<keyword evidence="2" id="KW-0328">Glycosyltransferase</keyword>
<proteinExistence type="predicted"/>
<dbReference type="Proteomes" id="UP001596113">
    <property type="component" value="Unassembled WGS sequence"/>
</dbReference>
<dbReference type="EMBL" id="JBHSMI010000029">
    <property type="protein sequence ID" value="MFC5405530.1"/>
    <property type="molecule type" value="Genomic_DNA"/>
</dbReference>